<protein>
    <submittedName>
        <fullName evidence="3">Uncharacterized protein</fullName>
    </submittedName>
</protein>
<dbReference type="AlphaFoldDB" id="A0AAV9U4U7"/>
<feature type="region of interest" description="Disordered" evidence="2">
    <location>
        <begin position="76"/>
        <end position="95"/>
    </location>
</feature>
<dbReference type="GO" id="GO:0003735">
    <property type="term" value="F:structural constituent of ribosome"/>
    <property type="evidence" value="ECO:0007669"/>
    <property type="project" value="TreeGrafter"/>
</dbReference>
<evidence type="ECO:0000256" key="2">
    <source>
        <dbReference type="SAM" id="MobiDB-lite"/>
    </source>
</evidence>
<comment type="caution">
    <text evidence="3">The sequence shown here is derived from an EMBL/GenBank/DDBJ whole genome shotgun (WGS) entry which is preliminary data.</text>
</comment>
<accession>A0AAV9U4U7</accession>
<sequence>MPPRLRPPTHNVLPSPSTSTRTFSTTTPLPRRTRFQKTEGTRNGFIDFMSKTAPRLNVPSPKHNIPVYLSLTPRSLPTKPGTNAKKAISSRAPGVSRKQAREEIIDWEGIKERGGRYTPFPLNQMFHAHPVISTEFREEIVLRMKAERSVRRISAELNCEMERVAAVIRLMEVERRWVEQNRPLCTEMQSRIHSMMPLTPYTPFPRHESITDLPIHPSTNNQLFLSVPESMSFTRQHASEALGLLPADVRMPHSELIEVERMKQAGVSIEDMVKVESEREEREMKEIKEKRERRERREGAGKVVETERFRFRLKPASAGSVGHRYGVPAEDRKRGVVKIPTRVV</sequence>
<dbReference type="GO" id="GO:0005763">
    <property type="term" value="C:mitochondrial small ribosomal subunit"/>
    <property type="evidence" value="ECO:0007669"/>
    <property type="project" value="TreeGrafter"/>
</dbReference>
<feature type="region of interest" description="Disordered" evidence="2">
    <location>
        <begin position="1"/>
        <end position="42"/>
    </location>
</feature>
<organism evidence="3 4">
    <name type="scientific">Orbilia blumenaviensis</name>
    <dbReference type="NCBI Taxonomy" id="1796055"/>
    <lineage>
        <taxon>Eukaryota</taxon>
        <taxon>Fungi</taxon>
        <taxon>Dikarya</taxon>
        <taxon>Ascomycota</taxon>
        <taxon>Pezizomycotina</taxon>
        <taxon>Orbiliomycetes</taxon>
        <taxon>Orbiliales</taxon>
        <taxon>Orbiliaceae</taxon>
        <taxon>Orbilia</taxon>
    </lineage>
</organism>
<dbReference type="Pfam" id="PF12298">
    <property type="entry name" value="Bot1p"/>
    <property type="match status" value="1"/>
</dbReference>
<dbReference type="PANTHER" id="PTHR28158:SF1">
    <property type="entry name" value="SMALL RIBOSOMAL SUBUNIT PROTEIN MS45"/>
    <property type="match status" value="1"/>
</dbReference>
<dbReference type="InterPro" id="IPR021036">
    <property type="entry name" value="Ribosomal_mS45"/>
</dbReference>
<dbReference type="GO" id="GO:0032543">
    <property type="term" value="P:mitochondrial translation"/>
    <property type="evidence" value="ECO:0007669"/>
    <property type="project" value="TreeGrafter"/>
</dbReference>
<feature type="coiled-coil region" evidence="1">
    <location>
        <begin position="270"/>
        <end position="297"/>
    </location>
</feature>
<gene>
    <name evidence="3" type="ORF">TWF730_003304</name>
</gene>
<keyword evidence="4" id="KW-1185">Reference proteome</keyword>
<name>A0AAV9U4U7_9PEZI</name>
<reference evidence="3 4" key="1">
    <citation type="submission" date="2019-10" db="EMBL/GenBank/DDBJ databases">
        <authorList>
            <person name="Palmer J.M."/>
        </authorList>
    </citation>
    <scope>NUCLEOTIDE SEQUENCE [LARGE SCALE GENOMIC DNA]</scope>
    <source>
        <strain evidence="3 4">TWF730</strain>
    </source>
</reference>
<dbReference type="PANTHER" id="PTHR28158">
    <property type="entry name" value="37S RIBOSOMAL PROTEIN S35, MITOCHONDRIAL"/>
    <property type="match status" value="1"/>
</dbReference>
<evidence type="ECO:0000313" key="4">
    <source>
        <dbReference type="Proteomes" id="UP001373714"/>
    </source>
</evidence>
<evidence type="ECO:0000256" key="1">
    <source>
        <dbReference type="SAM" id="Coils"/>
    </source>
</evidence>
<proteinExistence type="predicted"/>
<evidence type="ECO:0000313" key="3">
    <source>
        <dbReference type="EMBL" id="KAK6335929.1"/>
    </source>
</evidence>
<feature type="compositionally biased region" description="Low complexity" evidence="2">
    <location>
        <begin position="13"/>
        <end position="30"/>
    </location>
</feature>
<dbReference type="EMBL" id="JAVHNS010000014">
    <property type="protein sequence ID" value="KAK6335929.1"/>
    <property type="molecule type" value="Genomic_DNA"/>
</dbReference>
<keyword evidence="1" id="KW-0175">Coiled coil</keyword>
<dbReference type="Proteomes" id="UP001373714">
    <property type="component" value="Unassembled WGS sequence"/>
</dbReference>